<dbReference type="RefSeq" id="XP_058305977.1">
    <property type="nucleotide sequence ID" value="XM_058455989.1"/>
</dbReference>
<gene>
    <name evidence="1" type="ORF">N7498_008927</name>
</gene>
<accession>A0A9W9MB97</accession>
<comment type="caution">
    <text evidence="1">The sequence shown here is derived from an EMBL/GenBank/DDBJ whole genome shotgun (WGS) entry which is preliminary data.</text>
</comment>
<reference evidence="1" key="1">
    <citation type="submission" date="2022-12" db="EMBL/GenBank/DDBJ databases">
        <authorList>
            <person name="Petersen C."/>
        </authorList>
    </citation>
    <scope>NUCLEOTIDE SEQUENCE</scope>
    <source>
        <strain evidence="1">IBT 15544</strain>
    </source>
</reference>
<dbReference type="EMBL" id="JAPQKR010000015">
    <property type="protein sequence ID" value="KAJ5195489.1"/>
    <property type="molecule type" value="Genomic_DNA"/>
</dbReference>
<dbReference type="GO" id="GO:0000160">
    <property type="term" value="P:phosphorelay signal transduction system"/>
    <property type="evidence" value="ECO:0007669"/>
    <property type="project" value="InterPro"/>
</dbReference>
<dbReference type="Gene3D" id="1.20.120.160">
    <property type="entry name" value="HPT domain"/>
    <property type="match status" value="1"/>
</dbReference>
<dbReference type="Proteomes" id="UP001150904">
    <property type="component" value="Unassembled WGS sequence"/>
</dbReference>
<dbReference type="AlphaFoldDB" id="A0A9W9MB97"/>
<dbReference type="SUPFAM" id="SSF47226">
    <property type="entry name" value="Histidine-containing phosphotransfer domain, HPT domain"/>
    <property type="match status" value="1"/>
</dbReference>
<sequence>MKPLHREYDVPAKIVAANELSTTLKDVFDLAVFSQLLEMDEEEDRKISSTSLYGFIESGEEKVDTMDHALSQYEAI</sequence>
<evidence type="ECO:0000313" key="2">
    <source>
        <dbReference type="Proteomes" id="UP001150904"/>
    </source>
</evidence>
<reference evidence="1" key="2">
    <citation type="journal article" date="2023" name="IMA Fungus">
        <title>Comparative genomic study of the Penicillium genus elucidates a diverse pangenome and 15 lateral gene transfer events.</title>
        <authorList>
            <person name="Petersen C."/>
            <person name="Sorensen T."/>
            <person name="Nielsen M.R."/>
            <person name="Sondergaard T.E."/>
            <person name="Sorensen J.L."/>
            <person name="Fitzpatrick D.A."/>
            <person name="Frisvad J.C."/>
            <person name="Nielsen K.L."/>
        </authorList>
    </citation>
    <scope>NUCLEOTIDE SEQUENCE</scope>
    <source>
        <strain evidence="1">IBT 15544</strain>
    </source>
</reference>
<dbReference type="OrthoDB" id="1673781at2759"/>
<evidence type="ECO:0000313" key="1">
    <source>
        <dbReference type="EMBL" id="KAJ5195489.1"/>
    </source>
</evidence>
<organism evidence="1 2">
    <name type="scientific">Penicillium cinerascens</name>
    <dbReference type="NCBI Taxonomy" id="70096"/>
    <lineage>
        <taxon>Eukaryota</taxon>
        <taxon>Fungi</taxon>
        <taxon>Dikarya</taxon>
        <taxon>Ascomycota</taxon>
        <taxon>Pezizomycotina</taxon>
        <taxon>Eurotiomycetes</taxon>
        <taxon>Eurotiomycetidae</taxon>
        <taxon>Eurotiales</taxon>
        <taxon>Aspergillaceae</taxon>
        <taxon>Penicillium</taxon>
    </lineage>
</organism>
<keyword evidence="2" id="KW-1185">Reference proteome</keyword>
<proteinExistence type="predicted"/>
<name>A0A9W9MB97_9EURO</name>
<dbReference type="GeneID" id="83183290"/>
<protein>
    <submittedName>
        <fullName evidence="1">Uncharacterized protein</fullName>
    </submittedName>
</protein>
<dbReference type="InterPro" id="IPR036641">
    <property type="entry name" value="HPT_dom_sf"/>
</dbReference>